<sequence>MELFHAFGINIKNLYGATEMGIITIHRDGDIKFESVGKVLPDCEVKISEEGEIMARGPMIFAGYYKVEAEVFINSV</sequence>
<dbReference type="Gene3D" id="3.40.50.12780">
    <property type="entry name" value="N-terminal domain of ligase-like"/>
    <property type="match status" value="1"/>
</dbReference>
<proteinExistence type="predicted"/>
<evidence type="ECO:0000313" key="4">
    <source>
        <dbReference type="EMBL" id="MBI4594846.1"/>
    </source>
</evidence>
<accession>A0A933GJ67</accession>
<dbReference type="PANTHER" id="PTHR43272:SF33">
    <property type="entry name" value="AMP-BINDING DOMAIN-CONTAINING PROTEIN-RELATED"/>
    <property type="match status" value="1"/>
</dbReference>
<protein>
    <submittedName>
        <fullName evidence="4">AMP-binding protein</fullName>
    </submittedName>
</protein>
<dbReference type="SUPFAM" id="SSF56801">
    <property type="entry name" value="Acetyl-CoA synthetase-like"/>
    <property type="match status" value="1"/>
</dbReference>
<dbReference type="AlphaFoldDB" id="A0A933GJ67"/>
<organism evidence="4 5">
    <name type="scientific">Tectimicrobiota bacterium</name>
    <dbReference type="NCBI Taxonomy" id="2528274"/>
    <lineage>
        <taxon>Bacteria</taxon>
        <taxon>Pseudomonadati</taxon>
        <taxon>Nitrospinota/Tectimicrobiota group</taxon>
        <taxon>Candidatus Tectimicrobiota</taxon>
    </lineage>
</organism>
<name>A0A933GJ67_UNCTE</name>
<dbReference type="PANTHER" id="PTHR43272">
    <property type="entry name" value="LONG-CHAIN-FATTY-ACID--COA LIGASE"/>
    <property type="match status" value="1"/>
</dbReference>
<dbReference type="InterPro" id="IPR042099">
    <property type="entry name" value="ANL_N_sf"/>
</dbReference>
<dbReference type="EMBL" id="JACQWF010000023">
    <property type="protein sequence ID" value="MBI4594846.1"/>
    <property type="molecule type" value="Genomic_DNA"/>
</dbReference>
<comment type="caution">
    <text evidence="4">The sequence shown here is derived from an EMBL/GenBank/DDBJ whole genome shotgun (WGS) entry which is preliminary data.</text>
</comment>
<evidence type="ECO:0000259" key="3">
    <source>
        <dbReference type="Pfam" id="PF00501"/>
    </source>
</evidence>
<dbReference type="GO" id="GO:0005524">
    <property type="term" value="F:ATP binding"/>
    <property type="evidence" value="ECO:0007669"/>
    <property type="project" value="UniProtKB-KW"/>
</dbReference>
<dbReference type="InterPro" id="IPR000873">
    <property type="entry name" value="AMP-dep_synth/lig_dom"/>
</dbReference>
<evidence type="ECO:0000256" key="1">
    <source>
        <dbReference type="ARBA" id="ARBA00022741"/>
    </source>
</evidence>
<reference evidence="4" key="1">
    <citation type="submission" date="2020-07" db="EMBL/GenBank/DDBJ databases">
        <title>Huge and variable diversity of episymbiotic CPR bacteria and DPANN archaea in groundwater ecosystems.</title>
        <authorList>
            <person name="He C.Y."/>
            <person name="Keren R."/>
            <person name="Whittaker M."/>
            <person name="Farag I.F."/>
            <person name="Doudna J."/>
            <person name="Cate J.H.D."/>
            <person name="Banfield J.F."/>
        </authorList>
    </citation>
    <scope>NUCLEOTIDE SEQUENCE</scope>
    <source>
        <strain evidence="4">NC_groundwater_1482_Ag_S-0.65um_47_24</strain>
    </source>
</reference>
<gene>
    <name evidence="4" type="ORF">HY730_00530</name>
</gene>
<keyword evidence="2" id="KW-0067">ATP-binding</keyword>
<evidence type="ECO:0000313" key="5">
    <source>
        <dbReference type="Proteomes" id="UP000772181"/>
    </source>
</evidence>
<dbReference type="GO" id="GO:0004467">
    <property type="term" value="F:long-chain fatty acid-CoA ligase activity"/>
    <property type="evidence" value="ECO:0007669"/>
    <property type="project" value="TreeGrafter"/>
</dbReference>
<feature type="domain" description="AMP-dependent synthetase/ligase" evidence="3">
    <location>
        <begin position="5"/>
        <end position="65"/>
    </location>
</feature>
<keyword evidence="1" id="KW-0547">Nucleotide-binding</keyword>
<evidence type="ECO:0000256" key="2">
    <source>
        <dbReference type="ARBA" id="ARBA00022840"/>
    </source>
</evidence>
<dbReference type="Proteomes" id="UP000772181">
    <property type="component" value="Unassembled WGS sequence"/>
</dbReference>
<dbReference type="Pfam" id="PF00501">
    <property type="entry name" value="AMP-binding"/>
    <property type="match status" value="1"/>
</dbReference>
<dbReference type="GO" id="GO:0016020">
    <property type="term" value="C:membrane"/>
    <property type="evidence" value="ECO:0007669"/>
    <property type="project" value="TreeGrafter"/>
</dbReference>